<feature type="transmembrane region" description="Helical" evidence="1">
    <location>
        <begin position="17"/>
        <end position="38"/>
    </location>
</feature>
<sequence length="62" mass="6722">MGQSGAAPAREPGMPRFLFLLVAGGAGAALFHIMRVVLTGTLTPPWCPWWPERRPGPHWSSP</sequence>
<evidence type="ECO:0000313" key="2">
    <source>
        <dbReference type="EMBL" id="KMO41956.1"/>
    </source>
</evidence>
<accession>A0A0J6VRV2</accession>
<keyword evidence="1" id="KW-0472">Membrane</keyword>
<evidence type="ECO:0000313" key="3">
    <source>
        <dbReference type="Proteomes" id="UP000035955"/>
    </source>
</evidence>
<comment type="caution">
    <text evidence="2">The sequence shown here is derived from an EMBL/GenBank/DDBJ whole genome shotgun (WGS) entry which is preliminary data.</text>
</comment>
<gene>
    <name evidence="2" type="ORF">VQ02_04620</name>
</gene>
<dbReference type="PATRIC" id="fig|298794.3.peg.4304"/>
<dbReference type="AlphaFoldDB" id="A0A0J6VRV2"/>
<dbReference type="EMBL" id="LABY01000027">
    <property type="protein sequence ID" value="KMO41956.1"/>
    <property type="molecule type" value="Genomic_DNA"/>
</dbReference>
<name>A0A0J6VRV2_9HYPH</name>
<protein>
    <submittedName>
        <fullName evidence="2">Uncharacterized protein</fullName>
    </submittedName>
</protein>
<evidence type="ECO:0000256" key="1">
    <source>
        <dbReference type="SAM" id="Phobius"/>
    </source>
</evidence>
<dbReference type="Proteomes" id="UP000035955">
    <property type="component" value="Unassembled WGS sequence"/>
</dbReference>
<keyword evidence="3" id="KW-1185">Reference proteome</keyword>
<keyword evidence="1" id="KW-1133">Transmembrane helix</keyword>
<reference evidence="2 3" key="1">
    <citation type="submission" date="2015-03" db="EMBL/GenBank/DDBJ databases">
        <title>Genome sequencing of Methylobacterium variabile DSM 16961.</title>
        <authorList>
            <person name="Chaudhry V."/>
            <person name="Patil P.B."/>
        </authorList>
    </citation>
    <scope>NUCLEOTIDE SEQUENCE [LARGE SCALE GENOMIC DNA]</scope>
    <source>
        <strain evidence="2 3">DSM 16961</strain>
    </source>
</reference>
<organism evidence="2 3">
    <name type="scientific">Methylobacterium variabile</name>
    <dbReference type="NCBI Taxonomy" id="298794"/>
    <lineage>
        <taxon>Bacteria</taxon>
        <taxon>Pseudomonadati</taxon>
        <taxon>Pseudomonadota</taxon>
        <taxon>Alphaproteobacteria</taxon>
        <taxon>Hyphomicrobiales</taxon>
        <taxon>Methylobacteriaceae</taxon>
        <taxon>Methylobacterium</taxon>
    </lineage>
</organism>
<proteinExistence type="predicted"/>
<keyword evidence="1" id="KW-0812">Transmembrane</keyword>